<evidence type="ECO:0000313" key="3">
    <source>
        <dbReference type="EMBL" id="TDN43846.1"/>
    </source>
</evidence>
<dbReference type="Proteomes" id="UP000295764">
    <property type="component" value="Unassembled WGS sequence"/>
</dbReference>
<keyword evidence="2" id="KW-0472">Membrane</keyword>
<gene>
    <name evidence="3" type="ORF">EDF64_10619</name>
</gene>
<sequence>MVNARESDQVNQQDLYRPKLPYRAPEYTEAVARPRPGSDGGTGMTMGIPYDAPTAGAGASDSVPVTRAGLAWRIVASLVLAAVGVNAIVRSVPLWQSANVDPTSGAWVGAVALLILAGLALAYPIVNLVRWVRTARSRRQRPAA</sequence>
<reference evidence="3 4" key="1">
    <citation type="submission" date="2019-03" db="EMBL/GenBank/DDBJ databases">
        <title>Genomic analyses of the natural microbiome of Caenorhabditis elegans.</title>
        <authorList>
            <person name="Samuel B."/>
        </authorList>
    </citation>
    <scope>NUCLEOTIDE SEQUENCE [LARGE SCALE GENOMIC DNA]</scope>
    <source>
        <strain evidence="3 4">JUb65</strain>
    </source>
</reference>
<keyword evidence="2" id="KW-0812">Transmembrane</keyword>
<dbReference type="RefSeq" id="WP_133519849.1">
    <property type="nucleotide sequence ID" value="NZ_SNVW01000006.1"/>
</dbReference>
<protein>
    <submittedName>
        <fullName evidence="3">Uncharacterized protein</fullName>
    </submittedName>
</protein>
<dbReference type="AlphaFoldDB" id="A0A4R6DGL0"/>
<evidence type="ECO:0000256" key="2">
    <source>
        <dbReference type="SAM" id="Phobius"/>
    </source>
</evidence>
<evidence type="ECO:0000313" key="4">
    <source>
        <dbReference type="Proteomes" id="UP000295764"/>
    </source>
</evidence>
<feature type="region of interest" description="Disordered" evidence="1">
    <location>
        <begin position="27"/>
        <end position="51"/>
    </location>
</feature>
<feature type="transmembrane region" description="Helical" evidence="2">
    <location>
        <begin position="70"/>
        <end position="89"/>
    </location>
</feature>
<name>A0A4R6DGL0_9MICO</name>
<dbReference type="OrthoDB" id="5022794at2"/>
<keyword evidence="2" id="KW-1133">Transmembrane helix</keyword>
<comment type="caution">
    <text evidence="3">The sequence shown here is derived from an EMBL/GenBank/DDBJ whole genome shotgun (WGS) entry which is preliminary data.</text>
</comment>
<proteinExistence type="predicted"/>
<feature type="transmembrane region" description="Helical" evidence="2">
    <location>
        <begin position="109"/>
        <end position="132"/>
    </location>
</feature>
<evidence type="ECO:0000256" key="1">
    <source>
        <dbReference type="SAM" id="MobiDB-lite"/>
    </source>
</evidence>
<accession>A0A4R6DGL0</accession>
<organism evidence="3 4">
    <name type="scientific">Curtobacterium flaccumfaciens</name>
    <dbReference type="NCBI Taxonomy" id="2035"/>
    <lineage>
        <taxon>Bacteria</taxon>
        <taxon>Bacillati</taxon>
        <taxon>Actinomycetota</taxon>
        <taxon>Actinomycetes</taxon>
        <taxon>Micrococcales</taxon>
        <taxon>Microbacteriaceae</taxon>
        <taxon>Curtobacterium</taxon>
    </lineage>
</organism>
<dbReference type="EMBL" id="SNVW01000006">
    <property type="protein sequence ID" value="TDN43846.1"/>
    <property type="molecule type" value="Genomic_DNA"/>
</dbReference>